<protein>
    <submittedName>
        <fullName evidence="2">Uncharacterized protein</fullName>
    </submittedName>
</protein>
<sequence>MGLFSLEHLANRTLVPYNGIKTVMFPHPLLNFVLLKTGAHRRSVEIRDEVISVGAYSDGLLMIVIAGIGAYLLYRGFRSWVRKPFTLRSSIGFEMNEEIIEHPAVDMLEEAGYEVVSDKLKVPLTFRVDGELLHSRLFIDYIAVKNGEFYLVRTARERRPVEWTGSGLRRDLLPFLLLYPECAGVLYVDPEQGELKVISLTTDDNEEDESA</sequence>
<organism evidence="2 3">
    <name type="scientific">Paenibacillus barengoltzii G22</name>
    <dbReference type="NCBI Taxonomy" id="1235795"/>
    <lineage>
        <taxon>Bacteria</taxon>
        <taxon>Bacillati</taxon>
        <taxon>Bacillota</taxon>
        <taxon>Bacilli</taxon>
        <taxon>Bacillales</taxon>
        <taxon>Paenibacillaceae</taxon>
        <taxon>Paenibacillus</taxon>
    </lineage>
</organism>
<accession>R9LHQ8</accession>
<dbReference type="PATRIC" id="fig|1235795.3.peg.1129"/>
<evidence type="ECO:0000256" key="1">
    <source>
        <dbReference type="SAM" id="Phobius"/>
    </source>
</evidence>
<dbReference type="AlphaFoldDB" id="R9LHQ8"/>
<name>R9LHQ8_9BACL</name>
<dbReference type="STRING" id="1235795.C812_01168"/>
<evidence type="ECO:0000313" key="2">
    <source>
        <dbReference type="EMBL" id="EOS58118.1"/>
    </source>
</evidence>
<comment type="caution">
    <text evidence="2">The sequence shown here is derived from an EMBL/GenBank/DDBJ whole genome shotgun (WGS) entry which is preliminary data.</text>
</comment>
<dbReference type="EMBL" id="ASSZ01000011">
    <property type="protein sequence ID" value="EOS58118.1"/>
    <property type="molecule type" value="Genomic_DNA"/>
</dbReference>
<reference evidence="2 3" key="1">
    <citation type="submission" date="2013-04" db="EMBL/GenBank/DDBJ databases">
        <title>The Genome Sequence of Paenibacillus barengoltzii G22.</title>
        <authorList>
            <consortium name="The Broad Institute Genomics Platform"/>
            <consortium name="The Broad Institute Genome Sequencing Center for Infectious Disease"/>
            <person name="Earl A."/>
            <person name="Xavier R."/>
            <person name="Elson C."/>
            <person name="Duck W."/>
            <person name="Walker B."/>
            <person name="Young S."/>
            <person name="Zeng Q."/>
            <person name="Gargeya S."/>
            <person name="Fitzgerald M."/>
            <person name="Haas B."/>
            <person name="Abouelleil A."/>
            <person name="Allen A.W."/>
            <person name="Alvarado L."/>
            <person name="Arachchi H.M."/>
            <person name="Berlin A.M."/>
            <person name="Chapman S.B."/>
            <person name="Gainer-Dewar J."/>
            <person name="Goldberg J."/>
            <person name="Griggs A."/>
            <person name="Gujja S."/>
            <person name="Hansen M."/>
            <person name="Howarth C."/>
            <person name="Imamovic A."/>
            <person name="Ireland A."/>
            <person name="Larimer J."/>
            <person name="McCowan C."/>
            <person name="Murphy C."/>
            <person name="Pearson M."/>
            <person name="Poon T.W."/>
            <person name="Priest M."/>
            <person name="Roberts A."/>
            <person name="Saif S."/>
            <person name="Shea T."/>
            <person name="Sisk P."/>
            <person name="Sykes S."/>
            <person name="Wortman J."/>
            <person name="Nusbaum C."/>
            <person name="Birren B."/>
        </authorList>
    </citation>
    <scope>NUCLEOTIDE SEQUENCE [LARGE SCALE GENOMIC DNA]</scope>
    <source>
        <strain evidence="2 3">G22</strain>
    </source>
</reference>
<keyword evidence="1" id="KW-0812">Transmembrane</keyword>
<feature type="transmembrane region" description="Helical" evidence="1">
    <location>
        <begin position="53"/>
        <end position="74"/>
    </location>
</feature>
<gene>
    <name evidence="2" type="ORF">C812_01168</name>
</gene>
<evidence type="ECO:0000313" key="3">
    <source>
        <dbReference type="Proteomes" id="UP000019598"/>
    </source>
</evidence>
<keyword evidence="1" id="KW-1133">Transmembrane helix</keyword>
<dbReference type="Proteomes" id="UP000019598">
    <property type="component" value="Unassembled WGS sequence"/>
</dbReference>
<keyword evidence="1" id="KW-0472">Membrane</keyword>
<proteinExistence type="predicted"/>
<dbReference type="HOGENOM" id="CLU_113288_0_0_9"/>